<evidence type="ECO:0000313" key="18">
    <source>
        <dbReference type="EMBL" id="EFA06266.2"/>
    </source>
</evidence>
<evidence type="ECO:0000256" key="13">
    <source>
        <dbReference type="ARBA" id="ARBA00023136"/>
    </source>
</evidence>
<keyword evidence="11" id="KW-0007">Acetylation</keyword>
<dbReference type="OrthoDB" id="193139at2759"/>
<comment type="subunit">
    <text evidence="14">Homotrimer; The trimer binds only one molecule of glutathione.</text>
</comment>
<comment type="catalytic activity">
    <reaction evidence="16">
        <text>RX + glutathione = an S-substituted glutathione + a halide anion + H(+)</text>
        <dbReference type="Rhea" id="RHEA:16437"/>
        <dbReference type="ChEBI" id="CHEBI:15378"/>
        <dbReference type="ChEBI" id="CHEBI:16042"/>
        <dbReference type="ChEBI" id="CHEBI:17792"/>
        <dbReference type="ChEBI" id="CHEBI:57925"/>
        <dbReference type="ChEBI" id="CHEBI:90779"/>
        <dbReference type="EC" id="2.5.1.18"/>
    </reaction>
    <physiologicalReaction direction="left-to-right" evidence="16">
        <dbReference type="Rhea" id="RHEA:16438"/>
    </physiologicalReaction>
</comment>
<evidence type="ECO:0000256" key="15">
    <source>
        <dbReference type="ARBA" id="ARBA00039397"/>
    </source>
</evidence>
<accession>D6WU55</accession>
<evidence type="ECO:0000256" key="16">
    <source>
        <dbReference type="ARBA" id="ARBA00049385"/>
    </source>
</evidence>
<comment type="function">
    <text evidence="1">Conjugation of reduced glutathione to a wide number of exogenous and endogenous hydrophobic electrophiles.</text>
</comment>
<evidence type="ECO:0000313" key="19">
    <source>
        <dbReference type="Proteomes" id="UP000007266"/>
    </source>
</evidence>
<evidence type="ECO:0000256" key="12">
    <source>
        <dbReference type="ARBA" id="ARBA00023128"/>
    </source>
</evidence>
<dbReference type="InterPro" id="IPR001129">
    <property type="entry name" value="Membr-assoc_MAPEG"/>
</dbReference>
<dbReference type="Proteomes" id="UP000007266">
    <property type="component" value="Linkage group 7"/>
</dbReference>
<comment type="similarity">
    <text evidence="4">Belongs to the MAPEG family.</text>
</comment>
<dbReference type="SUPFAM" id="SSF161084">
    <property type="entry name" value="MAPEG domain-like"/>
    <property type="match status" value="1"/>
</dbReference>
<proteinExistence type="inferred from homology"/>
<dbReference type="Pfam" id="PF01124">
    <property type="entry name" value="MAPEG"/>
    <property type="match status" value="1"/>
</dbReference>
<dbReference type="FunFam" id="1.20.120.550:FF:000002">
    <property type="entry name" value="Microsomal glutathione S-transferase 1"/>
    <property type="match status" value="1"/>
</dbReference>
<protein>
    <recommendedName>
        <fullName evidence="15">Microsomal glutathione S-transferase 1</fullName>
        <ecNumber evidence="5">2.5.1.18</ecNumber>
    </recommendedName>
</protein>
<evidence type="ECO:0000256" key="14">
    <source>
        <dbReference type="ARBA" id="ARBA00038540"/>
    </source>
</evidence>
<reference evidence="18 19" key="1">
    <citation type="journal article" date="2008" name="Nature">
        <title>The genome of the model beetle and pest Tribolium castaneum.</title>
        <authorList>
            <consortium name="Tribolium Genome Sequencing Consortium"/>
            <person name="Richards S."/>
            <person name="Gibbs R.A."/>
            <person name="Weinstock G.M."/>
            <person name="Brown S.J."/>
            <person name="Denell R."/>
            <person name="Beeman R.W."/>
            <person name="Gibbs R."/>
            <person name="Beeman R.W."/>
            <person name="Brown S.J."/>
            <person name="Bucher G."/>
            <person name="Friedrich M."/>
            <person name="Grimmelikhuijzen C.J."/>
            <person name="Klingler M."/>
            <person name="Lorenzen M."/>
            <person name="Richards S."/>
            <person name="Roth S."/>
            <person name="Schroder R."/>
            <person name="Tautz D."/>
            <person name="Zdobnov E.M."/>
            <person name="Muzny D."/>
            <person name="Gibbs R.A."/>
            <person name="Weinstock G.M."/>
            <person name="Attaway T."/>
            <person name="Bell S."/>
            <person name="Buhay C.J."/>
            <person name="Chandrabose M.N."/>
            <person name="Chavez D."/>
            <person name="Clerk-Blankenburg K.P."/>
            <person name="Cree A."/>
            <person name="Dao M."/>
            <person name="Davis C."/>
            <person name="Chacko J."/>
            <person name="Dinh H."/>
            <person name="Dugan-Rocha S."/>
            <person name="Fowler G."/>
            <person name="Garner T.T."/>
            <person name="Garnes J."/>
            <person name="Gnirke A."/>
            <person name="Hawes A."/>
            <person name="Hernandez J."/>
            <person name="Hines S."/>
            <person name="Holder M."/>
            <person name="Hume J."/>
            <person name="Jhangiani S.N."/>
            <person name="Joshi V."/>
            <person name="Khan Z.M."/>
            <person name="Jackson L."/>
            <person name="Kovar C."/>
            <person name="Kowis A."/>
            <person name="Lee S."/>
            <person name="Lewis L.R."/>
            <person name="Margolis J."/>
            <person name="Morgan M."/>
            <person name="Nazareth L.V."/>
            <person name="Nguyen N."/>
            <person name="Okwuonu G."/>
            <person name="Parker D."/>
            <person name="Richards S."/>
            <person name="Ruiz S.J."/>
            <person name="Santibanez J."/>
            <person name="Savard J."/>
            <person name="Scherer S.E."/>
            <person name="Schneider B."/>
            <person name="Sodergren E."/>
            <person name="Tautz D."/>
            <person name="Vattahil S."/>
            <person name="Villasana D."/>
            <person name="White C.S."/>
            <person name="Wright R."/>
            <person name="Park Y."/>
            <person name="Beeman R.W."/>
            <person name="Lord J."/>
            <person name="Oppert B."/>
            <person name="Lorenzen M."/>
            <person name="Brown S."/>
            <person name="Wang L."/>
            <person name="Savard J."/>
            <person name="Tautz D."/>
            <person name="Richards S."/>
            <person name="Weinstock G."/>
            <person name="Gibbs R.A."/>
            <person name="Liu Y."/>
            <person name="Worley K."/>
            <person name="Weinstock G."/>
            <person name="Elsik C.G."/>
            <person name="Reese J.T."/>
            <person name="Elhaik E."/>
            <person name="Landan G."/>
            <person name="Graur D."/>
            <person name="Arensburger P."/>
            <person name="Atkinson P."/>
            <person name="Beeman R.W."/>
            <person name="Beidler J."/>
            <person name="Brown S.J."/>
            <person name="Demuth J.P."/>
            <person name="Drury D.W."/>
            <person name="Du Y.Z."/>
            <person name="Fujiwara H."/>
            <person name="Lorenzen M."/>
            <person name="Maselli V."/>
            <person name="Osanai M."/>
            <person name="Park Y."/>
            <person name="Robertson H.M."/>
            <person name="Tu Z."/>
            <person name="Wang J.J."/>
            <person name="Wang S."/>
            <person name="Richards S."/>
            <person name="Song H."/>
            <person name="Zhang L."/>
            <person name="Sodergren E."/>
            <person name="Werner D."/>
            <person name="Stanke M."/>
            <person name="Morgenstern B."/>
            <person name="Solovyev V."/>
            <person name="Kosarev P."/>
            <person name="Brown G."/>
            <person name="Chen H.C."/>
            <person name="Ermolaeva O."/>
            <person name="Hlavina W."/>
            <person name="Kapustin Y."/>
            <person name="Kiryutin B."/>
            <person name="Kitts P."/>
            <person name="Maglott D."/>
            <person name="Pruitt K."/>
            <person name="Sapojnikov V."/>
            <person name="Souvorov A."/>
            <person name="Mackey A.J."/>
            <person name="Waterhouse R.M."/>
            <person name="Wyder S."/>
            <person name="Zdobnov E.M."/>
            <person name="Zdobnov E.M."/>
            <person name="Wyder S."/>
            <person name="Kriventseva E.V."/>
            <person name="Kadowaki T."/>
            <person name="Bork P."/>
            <person name="Aranda M."/>
            <person name="Bao R."/>
            <person name="Beermann A."/>
            <person name="Berns N."/>
            <person name="Bolognesi R."/>
            <person name="Bonneton F."/>
            <person name="Bopp D."/>
            <person name="Brown S.J."/>
            <person name="Bucher G."/>
            <person name="Butts T."/>
            <person name="Chaumot A."/>
            <person name="Denell R.E."/>
            <person name="Ferrier D.E."/>
            <person name="Friedrich M."/>
            <person name="Gordon C.M."/>
            <person name="Jindra M."/>
            <person name="Klingler M."/>
            <person name="Lan Q."/>
            <person name="Lattorff H.M."/>
            <person name="Laudet V."/>
            <person name="von Levetsow C."/>
            <person name="Liu Z."/>
            <person name="Lutz R."/>
            <person name="Lynch J.A."/>
            <person name="da Fonseca R.N."/>
            <person name="Posnien N."/>
            <person name="Reuter R."/>
            <person name="Roth S."/>
            <person name="Savard J."/>
            <person name="Schinko J.B."/>
            <person name="Schmitt C."/>
            <person name="Schoppmeier M."/>
            <person name="Schroder R."/>
            <person name="Shippy T.D."/>
            <person name="Simonnet F."/>
            <person name="Marques-Souza H."/>
            <person name="Tautz D."/>
            <person name="Tomoyasu Y."/>
            <person name="Trauner J."/>
            <person name="Van der Zee M."/>
            <person name="Vervoort M."/>
            <person name="Wittkopp N."/>
            <person name="Wimmer E.A."/>
            <person name="Yang X."/>
            <person name="Jones A.K."/>
            <person name="Sattelle D.B."/>
            <person name="Ebert P.R."/>
            <person name="Nelson D."/>
            <person name="Scott J.G."/>
            <person name="Beeman R.W."/>
            <person name="Muthukrishnan S."/>
            <person name="Kramer K.J."/>
            <person name="Arakane Y."/>
            <person name="Beeman R.W."/>
            <person name="Zhu Q."/>
            <person name="Hogenkamp D."/>
            <person name="Dixit R."/>
            <person name="Oppert B."/>
            <person name="Jiang H."/>
            <person name="Zou Z."/>
            <person name="Marshall J."/>
            <person name="Elpidina E."/>
            <person name="Vinokurov K."/>
            <person name="Oppert C."/>
            <person name="Zou Z."/>
            <person name="Evans J."/>
            <person name="Lu Z."/>
            <person name="Zhao P."/>
            <person name="Sumathipala N."/>
            <person name="Altincicek B."/>
            <person name="Vilcinskas A."/>
            <person name="Williams M."/>
            <person name="Hultmark D."/>
            <person name="Hetru C."/>
            <person name="Jiang H."/>
            <person name="Grimmelikhuijzen C.J."/>
            <person name="Hauser F."/>
            <person name="Cazzamali G."/>
            <person name="Williamson M."/>
            <person name="Park Y."/>
            <person name="Li B."/>
            <person name="Tanaka Y."/>
            <person name="Predel R."/>
            <person name="Neupert S."/>
            <person name="Schachtner J."/>
            <person name="Verleyen P."/>
            <person name="Raible F."/>
            <person name="Bork P."/>
            <person name="Friedrich M."/>
            <person name="Walden K.K."/>
            <person name="Robertson H.M."/>
            <person name="Angeli S."/>
            <person name="Foret S."/>
            <person name="Bucher G."/>
            <person name="Schuetz S."/>
            <person name="Maleszka R."/>
            <person name="Wimmer E.A."/>
            <person name="Beeman R.W."/>
            <person name="Lorenzen M."/>
            <person name="Tomoyasu Y."/>
            <person name="Miller S.C."/>
            <person name="Grossmann D."/>
            <person name="Bucher G."/>
        </authorList>
    </citation>
    <scope>NUCLEOTIDE SEQUENCE [LARGE SCALE GENOMIC DNA]</scope>
    <source>
        <strain evidence="18 19">Georgia GA2</strain>
    </source>
</reference>
<keyword evidence="13 17" id="KW-0472">Membrane</keyword>
<dbReference type="FunCoup" id="D6WU55">
    <property type="interactions" value="399"/>
</dbReference>
<keyword evidence="12" id="KW-0496">Mitochondrion</keyword>
<evidence type="ECO:0000256" key="2">
    <source>
        <dbReference type="ARBA" id="ARBA00004294"/>
    </source>
</evidence>
<keyword evidence="7 17" id="KW-0812">Transmembrane</keyword>
<keyword evidence="19" id="KW-1185">Reference proteome</keyword>
<dbReference type="PANTHER" id="PTHR10689">
    <property type="entry name" value="MICROSOMAL GLUTATHIONE S-TRANSFERASE 1"/>
    <property type="match status" value="1"/>
</dbReference>
<evidence type="ECO:0000256" key="10">
    <source>
        <dbReference type="ARBA" id="ARBA00022989"/>
    </source>
</evidence>
<feature type="transmembrane region" description="Helical" evidence="17">
    <location>
        <begin position="99"/>
        <end position="123"/>
    </location>
</feature>
<keyword evidence="8" id="KW-1000">Mitochondrion outer membrane</keyword>
<dbReference type="HOGENOM" id="CLU_105467_1_0_1"/>
<keyword evidence="6" id="KW-0808">Transferase</keyword>
<evidence type="ECO:0000256" key="5">
    <source>
        <dbReference type="ARBA" id="ARBA00012452"/>
    </source>
</evidence>
<keyword evidence="9" id="KW-0256">Endoplasmic reticulum</keyword>
<evidence type="ECO:0000256" key="6">
    <source>
        <dbReference type="ARBA" id="ARBA00022679"/>
    </source>
</evidence>
<dbReference type="STRING" id="7070.D6WU55"/>
<dbReference type="PANTHER" id="PTHR10689:SF6">
    <property type="entry name" value="MICROSOMAL GLUTATHIONE S-TRANSFERASE 1"/>
    <property type="match status" value="1"/>
</dbReference>
<evidence type="ECO:0000256" key="3">
    <source>
        <dbReference type="ARBA" id="ARBA00004477"/>
    </source>
</evidence>
<evidence type="ECO:0000256" key="1">
    <source>
        <dbReference type="ARBA" id="ARBA00003701"/>
    </source>
</evidence>
<name>D6WU55_TRICA</name>
<dbReference type="InterPro" id="IPR040162">
    <property type="entry name" value="MGST1-like"/>
</dbReference>
<feature type="transmembrane region" description="Helical" evidence="17">
    <location>
        <begin position="18"/>
        <end position="37"/>
    </location>
</feature>
<dbReference type="GO" id="GO:0005789">
    <property type="term" value="C:endoplasmic reticulum membrane"/>
    <property type="evidence" value="ECO:0007669"/>
    <property type="project" value="UniProtKB-SubCell"/>
</dbReference>
<sequence length="151" mass="17499">MDPHLKSLILENPVFRSYLFYSSILALKMMLMTLLTIRQRLLNNALVSQEDAAFLGGTVCWTNEKVERVRRGHRNDMESIYLFLLVAFAYIWTDPEPVWADYLFLTFTIARILHTVVYNVIVVPQPARGLAWLVGYLITGYMAIKTYTAFK</sequence>
<organism evidence="18 19">
    <name type="scientific">Tribolium castaneum</name>
    <name type="common">Red flour beetle</name>
    <dbReference type="NCBI Taxonomy" id="7070"/>
    <lineage>
        <taxon>Eukaryota</taxon>
        <taxon>Metazoa</taxon>
        <taxon>Ecdysozoa</taxon>
        <taxon>Arthropoda</taxon>
        <taxon>Hexapoda</taxon>
        <taxon>Insecta</taxon>
        <taxon>Pterygota</taxon>
        <taxon>Neoptera</taxon>
        <taxon>Endopterygota</taxon>
        <taxon>Coleoptera</taxon>
        <taxon>Polyphaga</taxon>
        <taxon>Cucujiformia</taxon>
        <taxon>Tenebrionidae</taxon>
        <taxon>Tenebrionidae incertae sedis</taxon>
        <taxon>Tribolium</taxon>
    </lineage>
</organism>
<dbReference type="InParanoid" id="D6WU55"/>
<feature type="transmembrane region" description="Helical" evidence="17">
    <location>
        <begin position="77"/>
        <end position="93"/>
    </location>
</feature>
<gene>
    <name evidence="18" type="primary">AUGUSTUS-3.0.2_09129</name>
    <name evidence="18" type="ORF">TcasGA2_TC009129</name>
</gene>
<evidence type="ECO:0000256" key="9">
    <source>
        <dbReference type="ARBA" id="ARBA00022824"/>
    </source>
</evidence>
<feature type="transmembrane region" description="Helical" evidence="17">
    <location>
        <begin position="130"/>
        <end position="150"/>
    </location>
</feature>
<evidence type="ECO:0000256" key="4">
    <source>
        <dbReference type="ARBA" id="ARBA00010459"/>
    </source>
</evidence>
<keyword evidence="10 17" id="KW-1133">Transmembrane helix</keyword>
<dbReference type="EMBL" id="KQ971352">
    <property type="protein sequence ID" value="EFA06266.2"/>
    <property type="molecule type" value="Genomic_DNA"/>
</dbReference>
<dbReference type="Gene3D" id="1.20.120.550">
    <property type="entry name" value="Membrane associated eicosanoid/glutathione metabolism-like domain"/>
    <property type="match status" value="1"/>
</dbReference>
<evidence type="ECO:0000256" key="8">
    <source>
        <dbReference type="ARBA" id="ARBA00022787"/>
    </source>
</evidence>
<dbReference type="EC" id="2.5.1.18" evidence="5"/>
<evidence type="ECO:0000256" key="11">
    <source>
        <dbReference type="ARBA" id="ARBA00022990"/>
    </source>
</evidence>
<dbReference type="GO" id="GO:0004364">
    <property type="term" value="F:glutathione transferase activity"/>
    <property type="evidence" value="ECO:0007669"/>
    <property type="project" value="UniProtKB-EC"/>
</dbReference>
<reference evidence="18 19" key="2">
    <citation type="journal article" date="2010" name="Nucleic Acids Res.">
        <title>BeetleBase in 2010: revisions to provide comprehensive genomic information for Tribolium castaneum.</title>
        <authorList>
            <person name="Kim H.S."/>
            <person name="Murphy T."/>
            <person name="Xia J."/>
            <person name="Caragea D."/>
            <person name="Park Y."/>
            <person name="Beeman R.W."/>
            <person name="Lorenzen M.D."/>
            <person name="Butcher S."/>
            <person name="Manak J.R."/>
            <person name="Brown S.J."/>
        </authorList>
    </citation>
    <scope>GENOME REANNOTATION</scope>
    <source>
        <strain evidence="18 19">Georgia GA2</strain>
    </source>
</reference>
<comment type="subcellular location">
    <subcellularLocation>
        <location evidence="3">Endoplasmic reticulum membrane</location>
        <topology evidence="3">Multi-pass membrane protein</topology>
    </subcellularLocation>
    <subcellularLocation>
        <location evidence="2">Mitochondrion outer membrane</location>
    </subcellularLocation>
</comment>
<dbReference type="GO" id="GO:0005741">
    <property type="term" value="C:mitochondrial outer membrane"/>
    <property type="evidence" value="ECO:0007669"/>
    <property type="project" value="UniProtKB-SubCell"/>
</dbReference>
<dbReference type="InterPro" id="IPR023352">
    <property type="entry name" value="MAPEG-like_dom_sf"/>
</dbReference>
<dbReference type="KEGG" id="tca:657115"/>
<evidence type="ECO:0000256" key="17">
    <source>
        <dbReference type="SAM" id="Phobius"/>
    </source>
</evidence>
<dbReference type="OMA" id="CYLVWMS"/>
<dbReference type="AlphaFoldDB" id="D6WU55"/>
<evidence type="ECO:0000256" key="7">
    <source>
        <dbReference type="ARBA" id="ARBA00022692"/>
    </source>
</evidence>